<dbReference type="GO" id="GO:0005737">
    <property type="term" value="C:cytoplasm"/>
    <property type="evidence" value="ECO:0007669"/>
    <property type="project" value="TreeGrafter"/>
</dbReference>
<dbReference type="InterPro" id="IPR009075">
    <property type="entry name" value="AcylCo_DH/oxidase_C"/>
</dbReference>
<keyword evidence="2" id="KW-0560">Oxidoreductase</keyword>
<dbReference type="InterPro" id="IPR036250">
    <property type="entry name" value="AcylCo_DH-like_C"/>
</dbReference>
<evidence type="ECO:0000256" key="2">
    <source>
        <dbReference type="ARBA" id="ARBA00023002"/>
    </source>
</evidence>
<feature type="non-terminal residue" evidence="4">
    <location>
        <position position="1"/>
    </location>
</feature>
<dbReference type="Proteomes" id="UP000265520">
    <property type="component" value="Unassembled WGS sequence"/>
</dbReference>
<keyword evidence="5" id="KW-1185">Reference proteome</keyword>
<reference evidence="4 5" key="1">
    <citation type="journal article" date="2018" name="Front. Plant Sci.">
        <title>Red Clover (Trifolium pratense) and Zigzag Clover (T. medium) - A Picture of Genomic Similarities and Differences.</title>
        <authorList>
            <person name="Dluhosova J."/>
            <person name="Istvanek J."/>
            <person name="Nedelnik J."/>
            <person name="Repkova J."/>
        </authorList>
    </citation>
    <scope>NUCLEOTIDE SEQUENCE [LARGE SCALE GENOMIC DNA]</scope>
    <source>
        <strain evidence="5">cv. 10/8</strain>
        <tissue evidence="4">Leaf</tissue>
    </source>
</reference>
<keyword evidence="1" id="KW-0285">Flavoprotein</keyword>
<dbReference type="PANTHER" id="PTHR48083:SF13">
    <property type="entry name" value="ACYL-COA DEHYDROGENASE FAMILY MEMBER 11"/>
    <property type="match status" value="1"/>
</dbReference>
<dbReference type="GO" id="GO:0003995">
    <property type="term" value="F:acyl-CoA dehydrogenase activity"/>
    <property type="evidence" value="ECO:0007669"/>
    <property type="project" value="TreeGrafter"/>
</dbReference>
<name>A0A392NF66_9FABA</name>
<feature type="domain" description="Acyl-CoA dehydrogenase/oxidase C-terminal" evidence="3">
    <location>
        <begin position="2"/>
        <end position="141"/>
    </location>
</feature>
<dbReference type="PANTHER" id="PTHR48083">
    <property type="entry name" value="MEDIUM-CHAIN SPECIFIC ACYL-COA DEHYDROGENASE, MITOCHONDRIAL-RELATED"/>
    <property type="match status" value="1"/>
</dbReference>
<dbReference type="Gene3D" id="1.20.140.10">
    <property type="entry name" value="Butyryl-CoA Dehydrogenase, subunit A, domain 3"/>
    <property type="match status" value="1"/>
</dbReference>
<evidence type="ECO:0000313" key="5">
    <source>
        <dbReference type="Proteomes" id="UP000265520"/>
    </source>
</evidence>
<evidence type="ECO:0000259" key="3">
    <source>
        <dbReference type="Pfam" id="PF00441"/>
    </source>
</evidence>
<protein>
    <submittedName>
        <fullName evidence="4">Acyl-CoA dehydrogenase</fullName>
    </submittedName>
</protein>
<evidence type="ECO:0000256" key="1">
    <source>
        <dbReference type="ARBA" id="ARBA00022630"/>
    </source>
</evidence>
<proteinExistence type="predicted"/>
<dbReference type="EMBL" id="LXQA010034326">
    <property type="protein sequence ID" value="MCH97194.1"/>
    <property type="molecule type" value="Genomic_DNA"/>
</dbReference>
<evidence type="ECO:0000313" key="4">
    <source>
        <dbReference type="EMBL" id="MCH97194.1"/>
    </source>
</evidence>
<dbReference type="GO" id="GO:0033539">
    <property type="term" value="P:fatty acid beta-oxidation using acyl-CoA dehydrogenase"/>
    <property type="evidence" value="ECO:0007669"/>
    <property type="project" value="TreeGrafter"/>
</dbReference>
<dbReference type="InterPro" id="IPR050741">
    <property type="entry name" value="Acyl-CoA_dehydrogenase"/>
</dbReference>
<accession>A0A392NF66</accession>
<gene>
    <name evidence="4" type="ORF">A2U01_0018187</name>
</gene>
<organism evidence="4 5">
    <name type="scientific">Trifolium medium</name>
    <dbReference type="NCBI Taxonomy" id="97028"/>
    <lineage>
        <taxon>Eukaryota</taxon>
        <taxon>Viridiplantae</taxon>
        <taxon>Streptophyta</taxon>
        <taxon>Embryophyta</taxon>
        <taxon>Tracheophyta</taxon>
        <taxon>Spermatophyta</taxon>
        <taxon>Magnoliopsida</taxon>
        <taxon>eudicotyledons</taxon>
        <taxon>Gunneridae</taxon>
        <taxon>Pentapetalae</taxon>
        <taxon>rosids</taxon>
        <taxon>fabids</taxon>
        <taxon>Fabales</taxon>
        <taxon>Fabaceae</taxon>
        <taxon>Papilionoideae</taxon>
        <taxon>50 kb inversion clade</taxon>
        <taxon>NPAAA clade</taxon>
        <taxon>Hologalegina</taxon>
        <taxon>IRL clade</taxon>
        <taxon>Trifolieae</taxon>
        <taxon>Trifolium</taxon>
    </lineage>
</organism>
<dbReference type="AlphaFoldDB" id="A0A392NF66"/>
<sequence length="151" mass="16423">ARLGPGRLHHCMRLIGAAERGMQLMAQRALNRKAFGKLIAQHGSFISDLAKCRVELEKTRLLVLEAADQLDRYGNKKARGIIAMAKVAAPNMALQVLDMAMQVHGAAGLSSDTVLAHLWATARTLRIADGPDEVHLGTIGKLELELQRAKL</sequence>
<dbReference type="Pfam" id="PF00441">
    <property type="entry name" value="Acyl-CoA_dh_1"/>
    <property type="match status" value="1"/>
</dbReference>
<comment type="caution">
    <text evidence="4">The sequence shown here is derived from an EMBL/GenBank/DDBJ whole genome shotgun (WGS) entry which is preliminary data.</text>
</comment>
<dbReference type="SUPFAM" id="SSF47203">
    <property type="entry name" value="Acyl-CoA dehydrogenase C-terminal domain-like"/>
    <property type="match status" value="1"/>
</dbReference>